<dbReference type="AlphaFoldDB" id="A0A644XEE3"/>
<dbReference type="InterPro" id="IPR036038">
    <property type="entry name" value="Aminotransferase-like"/>
</dbReference>
<gene>
    <name evidence="4" type="primary">ilvK_2</name>
    <name evidence="4" type="ORF">SDC9_60491</name>
</gene>
<dbReference type="Gene3D" id="3.20.10.10">
    <property type="entry name" value="D-amino Acid Aminotransferase, subunit A, domain 2"/>
    <property type="match status" value="1"/>
</dbReference>
<dbReference type="Pfam" id="PF01063">
    <property type="entry name" value="Aminotran_4"/>
    <property type="match status" value="1"/>
</dbReference>
<dbReference type="PANTHER" id="PTHR42825">
    <property type="entry name" value="AMINO ACID AMINOTRANSFERASE"/>
    <property type="match status" value="1"/>
</dbReference>
<dbReference type="EC" id="2.6.1.42" evidence="4"/>
<proteinExistence type="inferred from homology"/>
<reference evidence="4" key="1">
    <citation type="submission" date="2019-08" db="EMBL/GenBank/DDBJ databases">
        <authorList>
            <person name="Kucharzyk K."/>
            <person name="Murdoch R.W."/>
            <person name="Higgins S."/>
            <person name="Loffler F."/>
        </authorList>
    </citation>
    <scope>NUCLEOTIDE SEQUENCE</scope>
</reference>
<comment type="similarity">
    <text evidence="2">Belongs to the class-IV pyridoxal-phosphate-dependent aminotransferase family.</text>
</comment>
<name>A0A644XEE3_9ZZZZ</name>
<dbReference type="InterPro" id="IPR001544">
    <property type="entry name" value="Aminotrans_IV"/>
</dbReference>
<dbReference type="EMBL" id="VSSQ01002229">
    <property type="protein sequence ID" value="MPM14131.1"/>
    <property type="molecule type" value="Genomic_DNA"/>
</dbReference>
<dbReference type="InterPro" id="IPR043132">
    <property type="entry name" value="BCAT-like_C"/>
</dbReference>
<accession>A0A644XEE3</accession>
<dbReference type="GO" id="GO:0004084">
    <property type="term" value="F:branched-chain-amino-acid transaminase activity"/>
    <property type="evidence" value="ECO:0007669"/>
    <property type="project" value="UniProtKB-EC"/>
</dbReference>
<evidence type="ECO:0000256" key="2">
    <source>
        <dbReference type="ARBA" id="ARBA00009320"/>
    </source>
</evidence>
<evidence type="ECO:0000256" key="3">
    <source>
        <dbReference type="ARBA" id="ARBA00022898"/>
    </source>
</evidence>
<protein>
    <submittedName>
        <fullName evidence="4">Branched-chain-amino-acid aminotransferase 2</fullName>
        <ecNumber evidence="4">2.6.1.42</ecNumber>
    </submittedName>
</protein>
<dbReference type="InterPro" id="IPR005786">
    <property type="entry name" value="B_amino_transII"/>
</dbReference>
<dbReference type="PANTHER" id="PTHR42825:SF2">
    <property type="entry name" value="BRANCHED-CHAIN-AMINO-ACID AMINOTRANSFERASE 3, CHLOROPLASTIC-RELATED"/>
    <property type="match status" value="1"/>
</dbReference>
<sequence>MRASDRAEAKGFSQVLWIDGVERKYVEEAGGMNVMFQINGEIVTPELNGSVLPGITRKSCIEVMRGWGMKVTERLLSLDELLEACKTGALEEAWCCGTAAVIAPIGELAYGEERYIVNNNQIGNTTRRLYDEITGIQWGLLPDKYNWTVAVK</sequence>
<evidence type="ECO:0000313" key="4">
    <source>
        <dbReference type="EMBL" id="MPM14131.1"/>
    </source>
</evidence>
<comment type="cofactor">
    <cofactor evidence="1">
        <name>pyridoxal 5'-phosphate</name>
        <dbReference type="ChEBI" id="CHEBI:597326"/>
    </cofactor>
</comment>
<keyword evidence="4" id="KW-0032">Aminotransferase</keyword>
<dbReference type="SUPFAM" id="SSF56752">
    <property type="entry name" value="D-aminoacid aminotransferase-like PLP-dependent enzymes"/>
    <property type="match status" value="1"/>
</dbReference>
<organism evidence="4">
    <name type="scientific">bioreactor metagenome</name>
    <dbReference type="NCBI Taxonomy" id="1076179"/>
    <lineage>
        <taxon>unclassified sequences</taxon>
        <taxon>metagenomes</taxon>
        <taxon>ecological metagenomes</taxon>
    </lineage>
</organism>
<evidence type="ECO:0000256" key="1">
    <source>
        <dbReference type="ARBA" id="ARBA00001933"/>
    </source>
</evidence>
<dbReference type="GO" id="GO:0009081">
    <property type="term" value="P:branched-chain amino acid metabolic process"/>
    <property type="evidence" value="ECO:0007669"/>
    <property type="project" value="InterPro"/>
</dbReference>
<keyword evidence="4" id="KW-0808">Transferase</keyword>
<comment type="caution">
    <text evidence="4">The sequence shown here is derived from an EMBL/GenBank/DDBJ whole genome shotgun (WGS) entry which is preliminary data.</text>
</comment>
<keyword evidence="3" id="KW-0663">Pyridoxal phosphate</keyword>